<sequence length="515" mass="57966">MDALVGQFSLTGGALLVAILVILVRPLILSIYNLVGHPLSPLPGRKTWAASRVPFLWALIRGKLVHEIEDMHRRFGPIVRVAPDEVAYAHPDAWNDILQAKAGYLPFPKDPTWWAPMPGAAPGLVTGVDHDLHALVRRQLSPGFTSRALATQEGTVHQYVDLLVERWREAVSSGQGEAEVDVMRWFNYMTFDILGDLAFAESFECLQRSEYHGWISLIFDNLKFNGAMISARFYPMVDSILAMLIPASLVKAQKAHAQLIVDKVRRRLDSTSQRLDFISTIQTNIQDTDYKNDKGLPLDVVHATFSELTIAGSETTAMALSAALNLLIHHVDEREVLVREIRGHFGSYEEITVQSVRDMVYMNAVLNEVLRLCPPVPWMPPRKVPDRGRMVCGRWLPGGTRVSITFTSMHREPTSFHAPSSFCPERWLPEATDNPDSPFHNDKRHAVQPFTLGPHSCIGQNLAWAEMRIALAKVLWSFDIAAPEDEKKWVVWESLRTFLLIEKKPIAVVLKPRAD</sequence>
<name>A0AA40F8B1_9PEZI</name>
<accession>A0AA40F8B1</accession>
<evidence type="ECO:0000313" key="6">
    <source>
        <dbReference type="EMBL" id="KAK0752965.1"/>
    </source>
</evidence>
<evidence type="ECO:0000313" key="7">
    <source>
        <dbReference type="Proteomes" id="UP001172155"/>
    </source>
</evidence>
<proteinExistence type="predicted"/>
<evidence type="ECO:0000256" key="1">
    <source>
        <dbReference type="ARBA" id="ARBA00022617"/>
    </source>
</evidence>
<dbReference type="Pfam" id="PF00067">
    <property type="entry name" value="p450"/>
    <property type="match status" value="1"/>
</dbReference>
<dbReference type="InterPro" id="IPR001128">
    <property type="entry name" value="Cyt_P450"/>
</dbReference>
<dbReference type="PRINTS" id="PR00385">
    <property type="entry name" value="P450"/>
</dbReference>
<organism evidence="6 7">
    <name type="scientific">Schizothecium vesticola</name>
    <dbReference type="NCBI Taxonomy" id="314040"/>
    <lineage>
        <taxon>Eukaryota</taxon>
        <taxon>Fungi</taxon>
        <taxon>Dikarya</taxon>
        <taxon>Ascomycota</taxon>
        <taxon>Pezizomycotina</taxon>
        <taxon>Sordariomycetes</taxon>
        <taxon>Sordariomycetidae</taxon>
        <taxon>Sordariales</taxon>
        <taxon>Schizotheciaceae</taxon>
        <taxon>Schizothecium</taxon>
    </lineage>
</organism>
<keyword evidence="5" id="KW-0812">Transmembrane</keyword>
<keyword evidence="2 4" id="KW-0479">Metal-binding</keyword>
<dbReference type="CDD" id="cd11058">
    <property type="entry name" value="CYP60B-like"/>
    <property type="match status" value="1"/>
</dbReference>
<dbReference type="PANTHER" id="PTHR24305:SF199">
    <property type="entry name" value="P450, PUTATIVE (EUROFUNG)-RELATED"/>
    <property type="match status" value="1"/>
</dbReference>
<keyword evidence="7" id="KW-1185">Reference proteome</keyword>
<evidence type="ECO:0000256" key="5">
    <source>
        <dbReference type="SAM" id="Phobius"/>
    </source>
</evidence>
<dbReference type="SUPFAM" id="SSF48264">
    <property type="entry name" value="Cytochrome P450"/>
    <property type="match status" value="1"/>
</dbReference>
<dbReference type="Proteomes" id="UP001172155">
    <property type="component" value="Unassembled WGS sequence"/>
</dbReference>
<keyword evidence="5" id="KW-0472">Membrane</keyword>
<comment type="cofactor">
    <cofactor evidence="4">
        <name>heme</name>
        <dbReference type="ChEBI" id="CHEBI:30413"/>
    </cofactor>
</comment>
<dbReference type="InterPro" id="IPR036396">
    <property type="entry name" value="Cyt_P450_sf"/>
</dbReference>
<evidence type="ECO:0000256" key="2">
    <source>
        <dbReference type="ARBA" id="ARBA00022723"/>
    </source>
</evidence>
<dbReference type="GO" id="GO:0005506">
    <property type="term" value="F:iron ion binding"/>
    <property type="evidence" value="ECO:0007669"/>
    <property type="project" value="InterPro"/>
</dbReference>
<keyword evidence="5" id="KW-1133">Transmembrane helix</keyword>
<feature type="transmembrane region" description="Helical" evidence="5">
    <location>
        <begin position="12"/>
        <end position="35"/>
    </location>
</feature>
<dbReference type="PANTHER" id="PTHR24305">
    <property type="entry name" value="CYTOCHROME P450"/>
    <property type="match status" value="1"/>
</dbReference>
<comment type="caution">
    <text evidence="6">The sequence shown here is derived from an EMBL/GenBank/DDBJ whole genome shotgun (WGS) entry which is preliminary data.</text>
</comment>
<keyword evidence="3 4" id="KW-0408">Iron</keyword>
<evidence type="ECO:0000256" key="3">
    <source>
        <dbReference type="ARBA" id="ARBA00023004"/>
    </source>
</evidence>
<dbReference type="GO" id="GO:0004497">
    <property type="term" value="F:monooxygenase activity"/>
    <property type="evidence" value="ECO:0007669"/>
    <property type="project" value="InterPro"/>
</dbReference>
<protein>
    <submittedName>
        <fullName evidence="6">Cytochrome P450</fullName>
    </submittedName>
</protein>
<feature type="binding site" description="axial binding residue" evidence="4">
    <location>
        <position position="457"/>
    </location>
    <ligand>
        <name>heme</name>
        <dbReference type="ChEBI" id="CHEBI:30413"/>
    </ligand>
    <ligandPart>
        <name>Fe</name>
        <dbReference type="ChEBI" id="CHEBI:18248"/>
    </ligandPart>
</feature>
<dbReference type="InterPro" id="IPR050121">
    <property type="entry name" value="Cytochrome_P450_monoxygenase"/>
</dbReference>
<reference evidence="6" key="1">
    <citation type="submission" date="2023-06" db="EMBL/GenBank/DDBJ databases">
        <title>Genome-scale phylogeny and comparative genomics of the fungal order Sordariales.</title>
        <authorList>
            <consortium name="Lawrence Berkeley National Laboratory"/>
            <person name="Hensen N."/>
            <person name="Bonometti L."/>
            <person name="Westerberg I."/>
            <person name="Brannstrom I.O."/>
            <person name="Guillou S."/>
            <person name="Cros-Aarteil S."/>
            <person name="Calhoun S."/>
            <person name="Haridas S."/>
            <person name="Kuo A."/>
            <person name="Mondo S."/>
            <person name="Pangilinan J."/>
            <person name="Riley R."/>
            <person name="LaButti K."/>
            <person name="Andreopoulos B."/>
            <person name="Lipzen A."/>
            <person name="Chen C."/>
            <person name="Yanf M."/>
            <person name="Daum C."/>
            <person name="Ng V."/>
            <person name="Clum A."/>
            <person name="Steindorff A."/>
            <person name="Ohm R."/>
            <person name="Martin F."/>
            <person name="Silar P."/>
            <person name="Natvig D."/>
            <person name="Lalanne C."/>
            <person name="Gautier V."/>
            <person name="Ament-velasquez S.L."/>
            <person name="Kruys A."/>
            <person name="Hutchinson M.I."/>
            <person name="Powell A.J."/>
            <person name="Barry K."/>
            <person name="Miller A.N."/>
            <person name="Grigoriev I.V."/>
            <person name="Debuchy R."/>
            <person name="Gladieux P."/>
            <person name="Thoren M.H."/>
            <person name="Johannesson H."/>
        </authorList>
    </citation>
    <scope>NUCLEOTIDE SEQUENCE</scope>
    <source>
        <strain evidence="6">SMH3187-1</strain>
    </source>
</reference>
<dbReference type="PRINTS" id="PR00463">
    <property type="entry name" value="EP450I"/>
</dbReference>
<dbReference type="InterPro" id="IPR002401">
    <property type="entry name" value="Cyt_P450_E_grp-I"/>
</dbReference>
<evidence type="ECO:0000256" key="4">
    <source>
        <dbReference type="PIRSR" id="PIRSR602401-1"/>
    </source>
</evidence>
<dbReference type="AlphaFoldDB" id="A0AA40F8B1"/>
<dbReference type="GO" id="GO:0016705">
    <property type="term" value="F:oxidoreductase activity, acting on paired donors, with incorporation or reduction of molecular oxygen"/>
    <property type="evidence" value="ECO:0007669"/>
    <property type="project" value="InterPro"/>
</dbReference>
<gene>
    <name evidence="6" type="ORF">B0T18DRAFT_433858</name>
</gene>
<dbReference type="GO" id="GO:0020037">
    <property type="term" value="F:heme binding"/>
    <property type="evidence" value="ECO:0007669"/>
    <property type="project" value="InterPro"/>
</dbReference>
<dbReference type="EMBL" id="JAUKUD010000001">
    <property type="protein sequence ID" value="KAK0752965.1"/>
    <property type="molecule type" value="Genomic_DNA"/>
</dbReference>
<dbReference type="Gene3D" id="1.10.630.10">
    <property type="entry name" value="Cytochrome P450"/>
    <property type="match status" value="1"/>
</dbReference>
<keyword evidence="1 4" id="KW-0349">Heme</keyword>